<dbReference type="FunFam" id="1.25.40.420:FF:000001">
    <property type="entry name" value="Kelch-like family member 12"/>
    <property type="match status" value="1"/>
</dbReference>
<keyword evidence="1" id="KW-0880">Kelch repeat</keyword>
<dbReference type="InterPro" id="IPR015915">
    <property type="entry name" value="Kelch-typ_b-propeller"/>
</dbReference>
<name>A0A8C4R6Y7_EPTBU</name>
<protein>
    <recommendedName>
        <fullName evidence="3">BACK domain-containing protein</fullName>
    </recommendedName>
</protein>
<reference evidence="4" key="1">
    <citation type="submission" date="2025-08" db="UniProtKB">
        <authorList>
            <consortium name="Ensembl"/>
        </authorList>
    </citation>
    <scope>IDENTIFICATION</scope>
</reference>
<evidence type="ECO:0000256" key="2">
    <source>
        <dbReference type="ARBA" id="ARBA00022737"/>
    </source>
</evidence>
<dbReference type="PANTHER" id="PTHR24412:SF441">
    <property type="entry name" value="KELCH-LIKE PROTEIN 28"/>
    <property type="match status" value="1"/>
</dbReference>
<dbReference type="Pfam" id="PF07707">
    <property type="entry name" value="BACK"/>
    <property type="match status" value="1"/>
</dbReference>
<sequence length="209" mass="23826">MHDALTLCCRFLKDRMCSDNCIGIYKLADTFGCEDLKMAASRFVLRHFVHVARVSDEFVQLPLDDLLQFMERDDLNVKNERVVFEAVERWIGHSVHTRTPCVEKLLSKVRLSLLDCGYLMNTVKCHEYVKYSLECQKLIISAFMSILHLDPRSTNEVARPRLPSSVLFAFGGWSGESPINAMECYDSRAGAWVNVPVTGEIPRGYHPPP</sequence>
<dbReference type="GeneTree" id="ENSGT00940000154664"/>
<dbReference type="Pfam" id="PF01344">
    <property type="entry name" value="Kelch_1"/>
    <property type="match status" value="1"/>
</dbReference>
<dbReference type="Gene3D" id="1.25.40.420">
    <property type="match status" value="1"/>
</dbReference>
<feature type="domain" description="BACK" evidence="3">
    <location>
        <begin position="21"/>
        <end position="124"/>
    </location>
</feature>
<dbReference type="InterPro" id="IPR006652">
    <property type="entry name" value="Kelch_1"/>
</dbReference>
<evidence type="ECO:0000313" key="4">
    <source>
        <dbReference type="Ensembl" id="ENSEBUP00000026258.1"/>
    </source>
</evidence>
<dbReference type="SMART" id="SM00875">
    <property type="entry name" value="BACK"/>
    <property type="match status" value="1"/>
</dbReference>
<keyword evidence="2" id="KW-0677">Repeat</keyword>
<dbReference type="AlphaFoldDB" id="A0A8C4R6Y7"/>
<reference evidence="4" key="2">
    <citation type="submission" date="2025-09" db="UniProtKB">
        <authorList>
            <consortium name="Ensembl"/>
        </authorList>
    </citation>
    <scope>IDENTIFICATION</scope>
</reference>
<dbReference type="Proteomes" id="UP000694388">
    <property type="component" value="Unplaced"/>
</dbReference>
<dbReference type="OMA" id="CAICEAF"/>
<dbReference type="PANTHER" id="PTHR24412">
    <property type="entry name" value="KELCH PROTEIN"/>
    <property type="match status" value="1"/>
</dbReference>
<dbReference type="InterPro" id="IPR011705">
    <property type="entry name" value="BACK"/>
</dbReference>
<dbReference type="SUPFAM" id="SSF117281">
    <property type="entry name" value="Kelch motif"/>
    <property type="match status" value="1"/>
</dbReference>
<accession>A0A8C4R6Y7</accession>
<evidence type="ECO:0000259" key="3">
    <source>
        <dbReference type="SMART" id="SM00875"/>
    </source>
</evidence>
<evidence type="ECO:0000256" key="1">
    <source>
        <dbReference type="ARBA" id="ARBA00022441"/>
    </source>
</evidence>
<keyword evidence="5" id="KW-1185">Reference proteome</keyword>
<evidence type="ECO:0000313" key="5">
    <source>
        <dbReference type="Proteomes" id="UP000694388"/>
    </source>
</evidence>
<dbReference type="Ensembl" id="ENSEBUT00000026834.1">
    <property type="protein sequence ID" value="ENSEBUP00000026258.1"/>
    <property type="gene ID" value="ENSEBUG00000016178.1"/>
</dbReference>
<organism evidence="4 5">
    <name type="scientific">Eptatretus burgeri</name>
    <name type="common">Inshore hagfish</name>
    <dbReference type="NCBI Taxonomy" id="7764"/>
    <lineage>
        <taxon>Eukaryota</taxon>
        <taxon>Metazoa</taxon>
        <taxon>Chordata</taxon>
        <taxon>Craniata</taxon>
        <taxon>Vertebrata</taxon>
        <taxon>Cyclostomata</taxon>
        <taxon>Myxini</taxon>
        <taxon>Myxiniformes</taxon>
        <taxon>Myxinidae</taxon>
        <taxon>Eptatretinae</taxon>
        <taxon>Eptatretus</taxon>
    </lineage>
</organism>
<proteinExistence type="predicted"/>